<dbReference type="OrthoDB" id="10679393at2759"/>
<evidence type="ECO:0000313" key="2">
    <source>
        <dbReference type="EMBL" id="CAE8593966.1"/>
    </source>
</evidence>
<comment type="caution">
    <text evidence="2">The sequence shown here is derived from an EMBL/GenBank/DDBJ whole genome shotgun (WGS) entry which is preliminary data.</text>
</comment>
<name>A0A813E534_POLGL</name>
<evidence type="ECO:0000256" key="1">
    <source>
        <dbReference type="SAM" id="MobiDB-lite"/>
    </source>
</evidence>
<feature type="region of interest" description="Disordered" evidence="1">
    <location>
        <begin position="170"/>
        <end position="197"/>
    </location>
</feature>
<feature type="non-terminal residue" evidence="2">
    <location>
        <position position="282"/>
    </location>
</feature>
<gene>
    <name evidence="2" type="ORF">PGLA1383_LOCUS12543</name>
</gene>
<dbReference type="EMBL" id="CAJNNV010006699">
    <property type="protein sequence ID" value="CAE8593966.1"/>
    <property type="molecule type" value="Genomic_DNA"/>
</dbReference>
<proteinExistence type="predicted"/>
<dbReference type="Proteomes" id="UP000654075">
    <property type="component" value="Unassembled WGS sequence"/>
</dbReference>
<reference evidence="2" key="1">
    <citation type="submission" date="2021-02" db="EMBL/GenBank/DDBJ databases">
        <authorList>
            <person name="Dougan E. K."/>
            <person name="Rhodes N."/>
            <person name="Thang M."/>
            <person name="Chan C."/>
        </authorList>
    </citation>
    <scope>NUCLEOTIDE SEQUENCE</scope>
</reference>
<accession>A0A813E534</accession>
<dbReference type="AlphaFoldDB" id="A0A813E534"/>
<protein>
    <submittedName>
        <fullName evidence="2">Uncharacterized protein</fullName>
    </submittedName>
</protein>
<sequence length="282" mass="31035">MMEVFDASLERFHRHIQESRDAFEAERSENRRRALQLSDQQRRTKRIHDAICKIQSELFCGRPPPRVPKLRCPVAWEAESHPRDLGCALQLPVAALLVGLPVGLPVSGASPRLRSPPPVDELQLEDLLDEYRTATLSEVSCYSPTERVRSSSVSSLASCVIVAPAAHSAPATRVPSKTPPPPGAAREGPCDKDDFSFHGPPEDLGFEAVEAESAANGHEEFPAQLPSSGPWSVTTCEPLTDTDRPVSYAEHVFQLETLLNEVLEAAEFEYEVVRLDSAGDYE</sequence>
<keyword evidence="3" id="KW-1185">Reference proteome</keyword>
<organism evidence="2 3">
    <name type="scientific">Polarella glacialis</name>
    <name type="common">Dinoflagellate</name>
    <dbReference type="NCBI Taxonomy" id="89957"/>
    <lineage>
        <taxon>Eukaryota</taxon>
        <taxon>Sar</taxon>
        <taxon>Alveolata</taxon>
        <taxon>Dinophyceae</taxon>
        <taxon>Suessiales</taxon>
        <taxon>Suessiaceae</taxon>
        <taxon>Polarella</taxon>
    </lineage>
</organism>
<evidence type="ECO:0000313" key="3">
    <source>
        <dbReference type="Proteomes" id="UP000654075"/>
    </source>
</evidence>